<evidence type="ECO:0000256" key="2">
    <source>
        <dbReference type="SAM" id="Phobius"/>
    </source>
</evidence>
<dbReference type="AlphaFoldDB" id="A0A4U2YQZ0"/>
<sequence length="169" mass="17907">MTSARRLLPRWLLVLLLVGMPLLELFVLIRVGQVIGAAWTIVLLIVASFVGGWLIRNEGAKVWRSLAESLREGRMPTRELADGALVVLAGALMLSPGFVTDVFALLLILPGTRQLARRALTAYVASRVVVTSGGVGFGFAGTPTSTPGDARRPGPPTGGQVIRGEVVDP</sequence>
<accession>A0A4U2YQZ0</accession>
<evidence type="ECO:0000313" key="4">
    <source>
        <dbReference type="Proteomes" id="UP000307808"/>
    </source>
</evidence>
<organism evidence="3 4">
    <name type="scientific">Nocardioides jishulii</name>
    <dbReference type="NCBI Taxonomy" id="2575440"/>
    <lineage>
        <taxon>Bacteria</taxon>
        <taxon>Bacillati</taxon>
        <taxon>Actinomycetota</taxon>
        <taxon>Actinomycetes</taxon>
        <taxon>Propionibacteriales</taxon>
        <taxon>Nocardioidaceae</taxon>
        <taxon>Nocardioides</taxon>
    </lineage>
</organism>
<dbReference type="GO" id="GO:0016020">
    <property type="term" value="C:membrane"/>
    <property type="evidence" value="ECO:0007669"/>
    <property type="project" value="InterPro"/>
</dbReference>
<evidence type="ECO:0000256" key="1">
    <source>
        <dbReference type="SAM" id="MobiDB-lite"/>
    </source>
</evidence>
<keyword evidence="2" id="KW-0472">Membrane</keyword>
<feature type="transmembrane region" description="Helical" evidence="2">
    <location>
        <begin position="37"/>
        <end position="55"/>
    </location>
</feature>
<keyword evidence="4" id="KW-1185">Reference proteome</keyword>
<dbReference type="NCBIfam" id="NF008528">
    <property type="entry name" value="PRK11463.1-2"/>
    <property type="match status" value="1"/>
</dbReference>
<dbReference type="Proteomes" id="UP000307808">
    <property type="component" value="Unassembled WGS sequence"/>
</dbReference>
<name>A0A4U2YQZ0_9ACTN</name>
<gene>
    <name evidence="3" type="ORF">FC770_08220</name>
</gene>
<protein>
    <submittedName>
        <fullName evidence="3">FxsA family protein</fullName>
    </submittedName>
</protein>
<evidence type="ECO:0000313" key="3">
    <source>
        <dbReference type="EMBL" id="TKI62371.1"/>
    </source>
</evidence>
<dbReference type="RefSeq" id="WP_137065640.1">
    <property type="nucleotide sequence ID" value="NZ_CP040748.1"/>
</dbReference>
<dbReference type="InterPro" id="IPR007313">
    <property type="entry name" value="FxsA"/>
</dbReference>
<keyword evidence="2" id="KW-0812">Transmembrane</keyword>
<dbReference type="Pfam" id="PF04186">
    <property type="entry name" value="FxsA"/>
    <property type="match status" value="1"/>
</dbReference>
<feature type="region of interest" description="Disordered" evidence="1">
    <location>
        <begin position="141"/>
        <end position="169"/>
    </location>
</feature>
<comment type="caution">
    <text evidence="3">The sequence shown here is derived from an EMBL/GenBank/DDBJ whole genome shotgun (WGS) entry which is preliminary data.</text>
</comment>
<keyword evidence="2" id="KW-1133">Transmembrane helix</keyword>
<proteinExistence type="predicted"/>
<dbReference type="OrthoDB" id="9792788at2"/>
<feature type="transmembrane region" description="Helical" evidence="2">
    <location>
        <begin position="84"/>
        <end position="109"/>
    </location>
</feature>
<dbReference type="EMBL" id="SZPY01000002">
    <property type="protein sequence ID" value="TKI62371.1"/>
    <property type="molecule type" value="Genomic_DNA"/>
</dbReference>
<dbReference type="PANTHER" id="PTHR35335">
    <property type="entry name" value="UPF0716 PROTEIN FXSA"/>
    <property type="match status" value="1"/>
</dbReference>
<dbReference type="PANTHER" id="PTHR35335:SF1">
    <property type="entry name" value="UPF0716 PROTEIN FXSA"/>
    <property type="match status" value="1"/>
</dbReference>
<feature type="transmembrane region" description="Helical" evidence="2">
    <location>
        <begin position="12"/>
        <end position="31"/>
    </location>
</feature>
<reference evidence="3 4" key="1">
    <citation type="submission" date="2019-04" db="EMBL/GenBank/DDBJ databases">
        <authorList>
            <person name="Dong K."/>
        </authorList>
    </citation>
    <scope>NUCLEOTIDE SEQUENCE [LARGE SCALE GENOMIC DNA]</scope>
    <source>
        <strain evidence="4">dk3543</strain>
    </source>
</reference>